<accession>A0ABS9BCG3</accession>
<feature type="signal peptide" evidence="1">
    <location>
        <begin position="1"/>
        <end position="21"/>
    </location>
</feature>
<comment type="caution">
    <text evidence="2">The sequence shown here is derived from an EMBL/GenBank/DDBJ whole genome shotgun (WGS) entry which is preliminary data.</text>
</comment>
<sequence>MKKLPLFLCLFVLITVSACQKDDPVPAPQPQDFPIPNTGELVRSIQWSNGTLALLQYNADSSLKQINYSLLNSVGSTIFEWEGGKMKGMYDNRSLYKNTYHYDGNRVSYYINTTRDFVSATSYKMEYHYNANGQVSKLNYYSSNEAGSTLKTATTYEYNASGELSKAITSSGNSIITHTIDSYSDSADFNPLLFIEVGLYEYYTLYNLAVFSSLKKYPAKITRTIKTGTNAAYVDRIVEHVCDITNRRINKITSHSNYPSNPQYNSSLEAVFTYD</sequence>
<reference evidence="2 3" key="1">
    <citation type="submission" date="2022-01" db="EMBL/GenBank/DDBJ databases">
        <title>Flavihumibacter sp. nov., isolated from sediment of a river.</title>
        <authorList>
            <person name="Liu H."/>
        </authorList>
    </citation>
    <scope>NUCLEOTIDE SEQUENCE [LARGE SCALE GENOMIC DNA]</scope>
    <source>
        <strain evidence="2 3">RY-1</strain>
    </source>
</reference>
<evidence type="ECO:0008006" key="4">
    <source>
        <dbReference type="Google" id="ProtNLM"/>
    </source>
</evidence>
<evidence type="ECO:0000313" key="3">
    <source>
        <dbReference type="Proteomes" id="UP001200145"/>
    </source>
</evidence>
<feature type="chain" id="PRO_5045367611" description="YD repeat-containing protein" evidence="1">
    <location>
        <begin position="22"/>
        <end position="275"/>
    </location>
</feature>
<keyword evidence="1" id="KW-0732">Signal</keyword>
<keyword evidence="3" id="KW-1185">Reference proteome</keyword>
<dbReference type="EMBL" id="JAKEVY010000001">
    <property type="protein sequence ID" value="MCF1713162.1"/>
    <property type="molecule type" value="Genomic_DNA"/>
</dbReference>
<evidence type="ECO:0000313" key="2">
    <source>
        <dbReference type="EMBL" id="MCF1713162.1"/>
    </source>
</evidence>
<name>A0ABS9BCG3_9BACT</name>
<organism evidence="2 3">
    <name type="scientific">Flavihumibacter fluminis</name>
    <dbReference type="NCBI Taxonomy" id="2909236"/>
    <lineage>
        <taxon>Bacteria</taxon>
        <taxon>Pseudomonadati</taxon>
        <taxon>Bacteroidota</taxon>
        <taxon>Chitinophagia</taxon>
        <taxon>Chitinophagales</taxon>
        <taxon>Chitinophagaceae</taxon>
        <taxon>Flavihumibacter</taxon>
    </lineage>
</organism>
<dbReference type="Proteomes" id="UP001200145">
    <property type="component" value="Unassembled WGS sequence"/>
</dbReference>
<evidence type="ECO:0000256" key="1">
    <source>
        <dbReference type="SAM" id="SignalP"/>
    </source>
</evidence>
<dbReference type="PROSITE" id="PS51257">
    <property type="entry name" value="PROKAR_LIPOPROTEIN"/>
    <property type="match status" value="1"/>
</dbReference>
<proteinExistence type="predicted"/>
<protein>
    <recommendedName>
        <fullName evidence="4">YD repeat-containing protein</fullName>
    </recommendedName>
</protein>
<gene>
    <name evidence="2" type="ORF">L0U88_00790</name>
</gene>
<dbReference type="RefSeq" id="WP_234863603.1">
    <property type="nucleotide sequence ID" value="NZ_JAKEVY010000001.1"/>
</dbReference>